<dbReference type="Gene3D" id="3.50.50.60">
    <property type="entry name" value="FAD/NAD(P)-binding domain"/>
    <property type="match status" value="2"/>
</dbReference>
<keyword evidence="6 7" id="KW-0676">Redox-active center</keyword>
<dbReference type="SUPFAM" id="SSF51905">
    <property type="entry name" value="FAD/NAD(P)-binding domain"/>
    <property type="match status" value="1"/>
</dbReference>
<dbReference type="PANTHER" id="PTHR48105">
    <property type="entry name" value="THIOREDOXIN REDUCTASE 1-RELATED-RELATED"/>
    <property type="match status" value="1"/>
</dbReference>
<dbReference type="PRINTS" id="PR00368">
    <property type="entry name" value="FADPNR"/>
</dbReference>
<dbReference type="InterPro" id="IPR050097">
    <property type="entry name" value="Ferredoxin-NADP_redctase_2"/>
</dbReference>
<dbReference type="NCBIfam" id="TIGR01292">
    <property type="entry name" value="TRX_reduct"/>
    <property type="match status" value="1"/>
</dbReference>
<dbReference type="InterPro" id="IPR008255">
    <property type="entry name" value="Pyr_nucl-diS_OxRdtase_2_AS"/>
</dbReference>
<evidence type="ECO:0000256" key="1">
    <source>
        <dbReference type="ARBA" id="ARBA00009333"/>
    </source>
</evidence>
<name>A0A7C4VQT6_9BACT</name>
<keyword evidence="4 7" id="KW-0560">Oxidoreductase</keyword>
<comment type="subunit">
    <text evidence="7">Homodimer.</text>
</comment>
<reference evidence="10" key="1">
    <citation type="journal article" date="2020" name="mSystems">
        <title>Genome- and Community-Level Interaction Insights into Carbon Utilization and Element Cycling Functions of Hydrothermarchaeota in Hydrothermal Sediment.</title>
        <authorList>
            <person name="Zhou Z."/>
            <person name="Liu Y."/>
            <person name="Xu W."/>
            <person name="Pan J."/>
            <person name="Luo Z.H."/>
            <person name="Li M."/>
        </authorList>
    </citation>
    <scope>NUCLEOTIDE SEQUENCE [LARGE SCALE GENOMIC DNA]</scope>
    <source>
        <strain evidence="10">SpSt-477</strain>
    </source>
</reference>
<dbReference type="Pfam" id="PF07992">
    <property type="entry name" value="Pyr_redox_2"/>
    <property type="match status" value="1"/>
</dbReference>
<keyword evidence="3 7" id="KW-0274">FAD</keyword>
<dbReference type="InterPro" id="IPR036188">
    <property type="entry name" value="FAD/NAD-bd_sf"/>
</dbReference>
<keyword evidence="8" id="KW-0521">NADP</keyword>
<protein>
    <recommendedName>
        <fullName evidence="7">Thioredoxin reductase</fullName>
        <ecNumber evidence="7">1.8.1.9</ecNumber>
    </recommendedName>
</protein>
<evidence type="ECO:0000256" key="7">
    <source>
        <dbReference type="RuleBase" id="RU003880"/>
    </source>
</evidence>
<dbReference type="PRINTS" id="PR00469">
    <property type="entry name" value="PNDRDTASEII"/>
</dbReference>
<evidence type="ECO:0000256" key="8">
    <source>
        <dbReference type="RuleBase" id="RU003881"/>
    </source>
</evidence>
<dbReference type="InterPro" id="IPR023753">
    <property type="entry name" value="FAD/NAD-binding_dom"/>
</dbReference>
<sequence>MTSSDVYDLIVVGGGPGGLTAGIYAMRAALKTVLIERGAYGGQMTLSGEVENYPGFETISGFDLSEKFRQHAASYGIDMIQQEVVAIDPGLDMHSVRLEDGRTLQSHAVILAAGGTPRKLGIPGEDAYYGKGVSYCAVCDGFFFRNKTVAVIGGGDSACEEGLYLAKLAKKVYLVHRRDALRASRILQQRVQNDCNIEILWNKVPVEVIGGDVGLRAIRLKDTRSGETSELAVDGMFVFVGFLPNNALVPSGVRMTPEGYVLTDDKCETAIPGLFVVGDLRQKYARQIVIAAGEGCTAALAAAHFVENKKARLADSCELPQ</sequence>
<evidence type="ECO:0000256" key="6">
    <source>
        <dbReference type="ARBA" id="ARBA00023284"/>
    </source>
</evidence>
<evidence type="ECO:0000313" key="10">
    <source>
        <dbReference type="EMBL" id="HGU33550.1"/>
    </source>
</evidence>
<evidence type="ECO:0000256" key="5">
    <source>
        <dbReference type="ARBA" id="ARBA00023157"/>
    </source>
</evidence>
<keyword evidence="2 7" id="KW-0285">Flavoprotein</keyword>
<dbReference type="GO" id="GO:0004791">
    <property type="term" value="F:thioredoxin-disulfide reductase (NADPH) activity"/>
    <property type="evidence" value="ECO:0007669"/>
    <property type="project" value="UniProtKB-UniRule"/>
</dbReference>
<dbReference type="GO" id="GO:0019430">
    <property type="term" value="P:removal of superoxide radicals"/>
    <property type="evidence" value="ECO:0007669"/>
    <property type="project" value="UniProtKB-UniRule"/>
</dbReference>
<feature type="domain" description="FAD/NAD(P)-binding" evidence="9">
    <location>
        <begin position="7"/>
        <end position="295"/>
    </location>
</feature>
<comment type="similarity">
    <text evidence="1 7">Belongs to the class-II pyridine nucleotide-disulfide oxidoreductase family.</text>
</comment>
<dbReference type="InterPro" id="IPR005982">
    <property type="entry name" value="Thioredox_Rdtase"/>
</dbReference>
<evidence type="ECO:0000256" key="2">
    <source>
        <dbReference type="ARBA" id="ARBA00022630"/>
    </source>
</evidence>
<proteinExistence type="inferred from homology"/>
<dbReference type="PROSITE" id="PS00573">
    <property type="entry name" value="PYRIDINE_REDOX_2"/>
    <property type="match status" value="1"/>
</dbReference>
<dbReference type="EMBL" id="DSUH01000272">
    <property type="protein sequence ID" value="HGU33550.1"/>
    <property type="molecule type" value="Genomic_DNA"/>
</dbReference>
<dbReference type="AlphaFoldDB" id="A0A7C4VQT6"/>
<keyword evidence="5" id="KW-1015">Disulfide bond</keyword>
<organism evidence="10">
    <name type="scientific">Desulfatirhabdium butyrativorans</name>
    <dbReference type="NCBI Taxonomy" id="340467"/>
    <lineage>
        <taxon>Bacteria</taxon>
        <taxon>Pseudomonadati</taxon>
        <taxon>Thermodesulfobacteriota</taxon>
        <taxon>Desulfobacteria</taxon>
        <taxon>Desulfobacterales</taxon>
        <taxon>Desulfatirhabdiaceae</taxon>
        <taxon>Desulfatirhabdium</taxon>
    </lineage>
</organism>
<comment type="cofactor">
    <cofactor evidence="8">
        <name>FAD</name>
        <dbReference type="ChEBI" id="CHEBI:57692"/>
    </cofactor>
    <text evidence="8">Binds 1 FAD per subunit.</text>
</comment>
<evidence type="ECO:0000256" key="3">
    <source>
        <dbReference type="ARBA" id="ARBA00022827"/>
    </source>
</evidence>
<dbReference type="GO" id="GO:0005737">
    <property type="term" value="C:cytoplasm"/>
    <property type="evidence" value="ECO:0007669"/>
    <property type="project" value="InterPro"/>
</dbReference>
<dbReference type="EC" id="1.8.1.9" evidence="7"/>
<gene>
    <name evidence="10" type="primary">trxB</name>
    <name evidence="10" type="ORF">ENS29_11910</name>
</gene>
<evidence type="ECO:0000259" key="9">
    <source>
        <dbReference type="Pfam" id="PF07992"/>
    </source>
</evidence>
<comment type="catalytic activity">
    <reaction evidence="7">
        <text>[thioredoxin]-dithiol + NADP(+) = [thioredoxin]-disulfide + NADPH + H(+)</text>
        <dbReference type="Rhea" id="RHEA:20345"/>
        <dbReference type="Rhea" id="RHEA-COMP:10698"/>
        <dbReference type="Rhea" id="RHEA-COMP:10700"/>
        <dbReference type="ChEBI" id="CHEBI:15378"/>
        <dbReference type="ChEBI" id="CHEBI:29950"/>
        <dbReference type="ChEBI" id="CHEBI:50058"/>
        <dbReference type="ChEBI" id="CHEBI:57783"/>
        <dbReference type="ChEBI" id="CHEBI:58349"/>
        <dbReference type="EC" id="1.8.1.9"/>
    </reaction>
</comment>
<evidence type="ECO:0000256" key="4">
    <source>
        <dbReference type="ARBA" id="ARBA00023002"/>
    </source>
</evidence>
<accession>A0A7C4VQT6</accession>
<comment type="caution">
    <text evidence="10">The sequence shown here is derived from an EMBL/GenBank/DDBJ whole genome shotgun (WGS) entry which is preliminary data.</text>
</comment>